<feature type="transmembrane region" description="Helical" evidence="1">
    <location>
        <begin position="109"/>
        <end position="130"/>
    </location>
</feature>
<evidence type="ECO:0000313" key="2">
    <source>
        <dbReference type="EMBL" id="MBE1590531.1"/>
    </source>
</evidence>
<keyword evidence="1" id="KW-1133">Transmembrane helix</keyword>
<reference evidence="2 3" key="1">
    <citation type="submission" date="2020-10" db="EMBL/GenBank/DDBJ databases">
        <title>Sequencing the genomes of 1000 actinobacteria strains.</title>
        <authorList>
            <person name="Klenk H.-P."/>
        </authorList>
    </citation>
    <scope>NUCLEOTIDE SEQUENCE [LARGE SCALE GENOMIC DNA]</scope>
    <source>
        <strain evidence="2 3">DSM 43173</strain>
    </source>
</reference>
<name>A0ABR9MDY3_9ACTN</name>
<keyword evidence="3" id="KW-1185">Reference proteome</keyword>
<feature type="transmembrane region" description="Helical" evidence="1">
    <location>
        <begin position="150"/>
        <end position="167"/>
    </location>
</feature>
<proteinExistence type="predicted"/>
<accession>A0ABR9MDY3</accession>
<sequence>MTPALTPEQEPGTGHIPFGRLLRAETRKLFDTRSSMIMTGLMAVLALALVAGRAAVLTEPPKLFTLAGSAAIALGILLPVLAVLTVTAEWSHRTALTTFALEPRRARVLAAKCLPALGTAVVACLFALAAAVPATAVTATVRGVEPSWNVAPQTVLGWITVMVLMTAQGLAMGLLLLNAPAAIVICMAGTALWSFVAQLGETGETLAAWLDLNATTNPLMGGTWTWEAAARLATSVLAWIVIPGGLGFLRVVRKDVN</sequence>
<keyword evidence="1" id="KW-0812">Transmembrane</keyword>
<dbReference type="Proteomes" id="UP000633509">
    <property type="component" value="Unassembled WGS sequence"/>
</dbReference>
<feature type="transmembrane region" description="Helical" evidence="1">
    <location>
        <begin position="228"/>
        <end position="252"/>
    </location>
</feature>
<gene>
    <name evidence="2" type="ORF">H4W80_008789</name>
</gene>
<protein>
    <submittedName>
        <fullName evidence="2">ABC-type transport system involved in multi-copper enzyme maturation permease subunit</fullName>
    </submittedName>
</protein>
<keyword evidence="1" id="KW-0472">Membrane</keyword>
<evidence type="ECO:0000256" key="1">
    <source>
        <dbReference type="SAM" id="Phobius"/>
    </source>
</evidence>
<organism evidence="2 3">
    <name type="scientific">Nonomuraea angiospora</name>
    <dbReference type="NCBI Taxonomy" id="46172"/>
    <lineage>
        <taxon>Bacteria</taxon>
        <taxon>Bacillati</taxon>
        <taxon>Actinomycetota</taxon>
        <taxon>Actinomycetes</taxon>
        <taxon>Streptosporangiales</taxon>
        <taxon>Streptosporangiaceae</taxon>
        <taxon>Nonomuraea</taxon>
    </lineage>
</organism>
<evidence type="ECO:0000313" key="3">
    <source>
        <dbReference type="Proteomes" id="UP000633509"/>
    </source>
</evidence>
<comment type="caution">
    <text evidence="2">The sequence shown here is derived from an EMBL/GenBank/DDBJ whole genome shotgun (WGS) entry which is preliminary data.</text>
</comment>
<feature type="transmembrane region" description="Helical" evidence="1">
    <location>
        <begin position="174"/>
        <end position="196"/>
    </location>
</feature>
<dbReference type="RefSeq" id="WP_192790389.1">
    <property type="nucleotide sequence ID" value="NZ_JADBEK010000001.1"/>
</dbReference>
<feature type="transmembrane region" description="Helical" evidence="1">
    <location>
        <begin position="63"/>
        <end position="88"/>
    </location>
</feature>
<feature type="transmembrane region" description="Helical" evidence="1">
    <location>
        <begin position="36"/>
        <end position="57"/>
    </location>
</feature>
<dbReference type="EMBL" id="JADBEK010000001">
    <property type="protein sequence ID" value="MBE1590531.1"/>
    <property type="molecule type" value="Genomic_DNA"/>
</dbReference>